<protein>
    <recommendedName>
        <fullName evidence="7">FAD-binding domain-containing protein</fullName>
    </recommendedName>
</protein>
<dbReference type="Gene3D" id="3.50.50.60">
    <property type="entry name" value="FAD/NAD(P)-binding domain"/>
    <property type="match status" value="1"/>
</dbReference>
<organism evidence="8 9">
    <name type="scientific">Elasticomyces elasticus</name>
    <dbReference type="NCBI Taxonomy" id="574655"/>
    <lineage>
        <taxon>Eukaryota</taxon>
        <taxon>Fungi</taxon>
        <taxon>Dikarya</taxon>
        <taxon>Ascomycota</taxon>
        <taxon>Pezizomycotina</taxon>
        <taxon>Dothideomycetes</taxon>
        <taxon>Dothideomycetidae</taxon>
        <taxon>Mycosphaerellales</taxon>
        <taxon>Teratosphaeriaceae</taxon>
        <taxon>Elasticomyces</taxon>
    </lineage>
</organism>
<feature type="domain" description="FAD-binding" evidence="7">
    <location>
        <begin position="102"/>
        <end position="357"/>
    </location>
</feature>
<evidence type="ECO:0000256" key="4">
    <source>
        <dbReference type="ARBA" id="ARBA00023002"/>
    </source>
</evidence>
<dbReference type="PANTHER" id="PTHR47178">
    <property type="entry name" value="MONOOXYGENASE, FAD-BINDING"/>
    <property type="match status" value="1"/>
</dbReference>
<name>A0AAN7WP17_9PEZI</name>
<comment type="caution">
    <text evidence="8">The sequence shown here is derived from an EMBL/GenBank/DDBJ whole genome shotgun (WGS) entry which is preliminary data.</text>
</comment>
<evidence type="ECO:0000313" key="8">
    <source>
        <dbReference type="EMBL" id="KAK5704200.1"/>
    </source>
</evidence>
<keyword evidence="5" id="KW-0503">Monooxygenase</keyword>
<dbReference type="Pfam" id="PF01494">
    <property type="entry name" value="FAD_binding_3"/>
    <property type="match status" value="1"/>
</dbReference>
<evidence type="ECO:0000256" key="5">
    <source>
        <dbReference type="ARBA" id="ARBA00023033"/>
    </source>
</evidence>
<evidence type="ECO:0000256" key="6">
    <source>
        <dbReference type="SAM" id="SignalP"/>
    </source>
</evidence>
<dbReference type="InterPro" id="IPR036188">
    <property type="entry name" value="FAD/NAD-bd_sf"/>
</dbReference>
<sequence length="391" mass="42186">MSFRVLIIGAGISGLALAQILRKHSIPFEIFERDDGTRPQGWSLGLDECLAPLAAMLPDDIEPLHNSSANYVAGKPDSYAIVHGGTQEVVGLLAPGGGGKDFLNAERNTLRRILTKHVEVQYSKRLKSFVQDEEGVTVHFVDGTSARGSVLVGADGAQSAVRSQLLTGFKADASQYAMISANVKLGEEESRVMLEIANTAILIGLPDMKSYIMLMKLHDDGTSTWHWAAAKRYENADSAHAWAQAASPEELYAEALARTRVSPPYFRAAVEKTGPQGIHTPPIKLMETVLPVDVLPDGCVTLLGDAAHSMVPFRGWGANTALLDACDLGRVLIKVAEAGEGLRPALREYERIMIPRGREKVLESRAEGQAEKYELDGGRVLQKANGDGHAA</sequence>
<comment type="cofactor">
    <cofactor evidence="1">
        <name>FAD</name>
        <dbReference type="ChEBI" id="CHEBI:57692"/>
    </cofactor>
</comment>
<evidence type="ECO:0000256" key="2">
    <source>
        <dbReference type="ARBA" id="ARBA00022630"/>
    </source>
</evidence>
<dbReference type="GO" id="GO:0004497">
    <property type="term" value="F:monooxygenase activity"/>
    <property type="evidence" value="ECO:0007669"/>
    <property type="project" value="UniProtKB-KW"/>
</dbReference>
<dbReference type="Pfam" id="PF13450">
    <property type="entry name" value="NAD_binding_8"/>
    <property type="match status" value="1"/>
</dbReference>
<accession>A0AAN7WP17</accession>
<keyword evidence="2" id="KW-0285">Flavoprotein</keyword>
<dbReference type="PANTHER" id="PTHR47178:SF6">
    <property type="entry name" value="FAD-BINDING DOMAIN-CONTAINING PROTEIN"/>
    <property type="match status" value="1"/>
</dbReference>
<dbReference type="PRINTS" id="PR00420">
    <property type="entry name" value="RNGMNOXGNASE"/>
</dbReference>
<dbReference type="EMBL" id="JAVRQU010000004">
    <property type="protein sequence ID" value="KAK5704200.1"/>
    <property type="molecule type" value="Genomic_DNA"/>
</dbReference>
<proteinExistence type="predicted"/>
<feature type="chain" id="PRO_5043008589" description="FAD-binding domain-containing protein" evidence="6">
    <location>
        <begin position="19"/>
        <end position="391"/>
    </location>
</feature>
<dbReference type="InterPro" id="IPR002938">
    <property type="entry name" value="FAD-bd"/>
</dbReference>
<evidence type="ECO:0000256" key="1">
    <source>
        <dbReference type="ARBA" id="ARBA00001974"/>
    </source>
</evidence>
<dbReference type="AlphaFoldDB" id="A0AAN7WP17"/>
<feature type="signal peptide" evidence="6">
    <location>
        <begin position="1"/>
        <end position="18"/>
    </location>
</feature>
<evidence type="ECO:0000259" key="7">
    <source>
        <dbReference type="Pfam" id="PF01494"/>
    </source>
</evidence>
<dbReference type="SUPFAM" id="SSF51905">
    <property type="entry name" value="FAD/NAD(P)-binding domain"/>
    <property type="match status" value="1"/>
</dbReference>
<dbReference type="GO" id="GO:0071949">
    <property type="term" value="F:FAD binding"/>
    <property type="evidence" value="ECO:0007669"/>
    <property type="project" value="InterPro"/>
</dbReference>
<evidence type="ECO:0000313" key="9">
    <source>
        <dbReference type="Proteomes" id="UP001310594"/>
    </source>
</evidence>
<keyword evidence="3" id="KW-0274">FAD</keyword>
<keyword evidence="6" id="KW-0732">Signal</keyword>
<dbReference type="Proteomes" id="UP001310594">
    <property type="component" value="Unassembled WGS sequence"/>
</dbReference>
<reference evidence="8" key="1">
    <citation type="submission" date="2023-08" db="EMBL/GenBank/DDBJ databases">
        <title>Black Yeasts Isolated from many extreme environments.</title>
        <authorList>
            <person name="Coleine C."/>
            <person name="Stajich J.E."/>
            <person name="Selbmann L."/>
        </authorList>
    </citation>
    <scope>NUCLEOTIDE SEQUENCE</scope>
    <source>
        <strain evidence="8">CCFEE 5810</strain>
    </source>
</reference>
<evidence type="ECO:0000256" key="3">
    <source>
        <dbReference type="ARBA" id="ARBA00022827"/>
    </source>
</evidence>
<keyword evidence="4" id="KW-0560">Oxidoreductase</keyword>
<gene>
    <name evidence="8" type="ORF">LTR97_003213</name>
</gene>